<gene>
    <name evidence="8" type="ORF">PQR62_17530</name>
</gene>
<dbReference type="SMART" id="SM00862">
    <property type="entry name" value="Trans_reg_C"/>
    <property type="match status" value="1"/>
</dbReference>
<name>A0ABW9AB23_9BURK</name>
<sequence>MRILLVEDTADVAEAIVAHLTRIGHTVEWQSNGHEAARMVADPYDLLILDVMLPQQDGFSLLRRLREKGLNTPVLMLTACAEIEERVRALDLGADDYLIKPFDFRELEARIRVLLRRSGGDSTNLLSCANLSIDRKSRTVLLDGMPLDLTRREVTLLEIIAARPGRIFGKDELMDRLFSVDDTPNANTVEQYVARLRKKLSGAAVEIRTLRGLGYQLVLLAPAHG</sequence>
<protein>
    <submittedName>
        <fullName evidence="8">Response regulator transcription factor</fullName>
    </submittedName>
</protein>
<evidence type="ECO:0000256" key="5">
    <source>
        <dbReference type="PROSITE-ProRule" id="PRU01091"/>
    </source>
</evidence>
<dbReference type="Gene3D" id="1.10.10.10">
    <property type="entry name" value="Winged helix-like DNA-binding domain superfamily/Winged helix DNA-binding domain"/>
    <property type="match status" value="1"/>
</dbReference>
<dbReference type="InterPro" id="IPR039420">
    <property type="entry name" value="WalR-like"/>
</dbReference>
<dbReference type="Proteomes" id="UP001629246">
    <property type="component" value="Unassembled WGS sequence"/>
</dbReference>
<comment type="caution">
    <text evidence="8">The sequence shown here is derived from an EMBL/GenBank/DDBJ whole genome shotgun (WGS) entry which is preliminary data.</text>
</comment>
<accession>A0ABW9AB23</accession>
<dbReference type="InterPro" id="IPR036388">
    <property type="entry name" value="WH-like_DNA-bd_sf"/>
</dbReference>
<evidence type="ECO:0000256" key="4">
    <source>
        <dbReference type="PROSITE-ProRule" id="PRU00169"/>
    </source>
</evidence>
<dbReference type="PANTHER" id="PTHR48111">
    <property type="entry name" value="REGULATOR OF RPOS"/>
    <property type="match status" value="1"/>
</dbReference>
<dbReference type="PROSITE" id="PS50110">
    <property type="entry name" value="RESPONSE_REGULATORY"/>
    <property type="match status" value="1"/>
</dbReference>
<evidence type="ECO:0000256" key="3">
    <source>
        <dbReference type="ARBA" id="ARBA00023163"/>
    </source>
</evidence>
<feature type="modified residue" description="4-aspartylphosphate" evidence="4">
    <location>
        <position position="50"/>
    </location>
</feature>
<dbReference type="Pfam" id="PF00072">
    <property type="entry name" value="Response_reg"/>
    <property type="match status" value="1"/>
</dbReference>
<proteinExistence type="predicted"/>
<feature type="domain" description="Response regulatory" evidence="6">
    <location>
        <begin position="2"/>
        <end position="115"/>
    </location>
</feature>
<evidence type="ECO:0000259" key="7">
    <source>
        <dbReference type="PROSITE" id="PS51755"/>
    </source>
</evidence>
<feature type="domain" description="OmpR/PhoB-type" evidence="7">
    <location>
        <begin position="123"/>
        <end position="219"/>
    </location>
</feature>
<dbReference type="Pfam" id="PF00486">
    <property type="entry name" value="Trans_reg_C"/>
    <property type="match status" value="1"/>
</dbReference>
<evidence type="ECO:0000259" key="6">
    <source>
        <dbReference type="PROSITE" id="PS50110"/>
    </source>
</evidence>
<dbReference type="SMART" id="SM00448">
    <property type="entry name" value="REC"/>
    <property type="match status" value="1"/>
</dbReference>
<dbReference type="InterPro" id="IPR011006">
    <property type="entry name" value="CheY-like_superfamily"/>
</dbReference>
<dbReference type="Gene3D" id="6.10.250.690">
    <property type="match status" value="1"/>
</dbReference>
<reference evidence="8 9" key="1">
    <citation type="journal article" date="2024" name="Chem. Sci.">
        <title>Discovery of megapolipeptins by genome mining of a Burkholderiales bacteria collection.</title>
        <authorList>
            <person name="Paulo B.S."/>
            <person name="Recchia M.J.J."/>
            <person name="Lee S."/>
            <person name="Fergusson C.H."/>
            <person name="Romanowski S.B."/>
            <person name="Hernandez A."/>
            <person name="Krull N."/>
            <person name="Liu D.Y."/>
            <person name="Cavanagh H."/>
            <person name="Bos A."/>
            <person name="Gray C.A."/>
            <person name="Murphy B.T."/>
            <person name="Linington R.G."/>
            <person name="Eustaquio A.S."/>
        </authorList>
    </citation>
    <scope>NUCLEOTIDE SEQUENCE [LARGE SCALE GENOMIC DNA]</scope>
    <source>
        <strain evidence="8 9">RL21-008-BIB-A</strain>
    </source>
</reference>
<evidence type="ECO:0000256" key="1">
    <source>
        <dbReference type="ARBA" id="ARBA00023015"/>
    </source>
</evidence>
<dbReference type="PANTHER" id="PTHR48111:SF67">
    <property type="entry name" value="TRANSCRIPTIONAL REGULATORY PROTEIN TCTD"/>
    <property type="match status" value="1"/>
</dbReference>
<keyword evidence="9" id="KW-1185">Reference proteome</keyword>
<keyword evidence="2 5" id="KW-0238">DNA-binding</keyword>
<dbReference type="RefSeq" id="WP_408159275.1">
    <property type="nucleotide sequence ID" value="NZ_JAQQFM010000007.1"/>
</dbReference>
<dbReference type="Gene3D" id="3.40.50.2300">
    <property type="match status" value="1"/>
</dbReference>
<evidence type="ECO:0000313" key="9">
    <source>
        <dbReference type="Proteomes" id="UP001629246"/>
    </source>
</evidence>
<organism evidence="8 9">
    <name type="scientific">Herbaspirillum lusitanum</name>
    <dbReference type="NCBI Taxonomy" id="213312"/>
    <lineage>
        <taxon>Bacteria</taxon>
        <taxon>Pseudomonadati</taxon>
        <taxon>Pseudomonadota</taxon>
        <taxon>Betaproteobacteria</taxon>
        <taxon>Burkholderiales</taxon>
        <taxon>Oxalobacteraceae</taxon>
        <taxon>Herbaspirillum</taxon>
    </lineage>
</organism>
<dbReference type="InterPro" id="IPR001867">
    <property type="entry name" value="OmpR/PhoB-type_DNA-bd"/>
</dbReference>
<keyword evidence="1" id="KW-0805">Transcription regulation</keyword>
<dbReference type="PROSITE" id="PS51755">
    <property type="entry name" value="OMPR_PHOB"/>
    <property type="match status" value="1"/>
</dbReference>
<evidence type="ECO:0000256" key="2">
    <source>
        <dbReference type="ARBA" id="ARBA00023125"/>
    </source>
</evidence>
<keyword evidence="4" id="KW-0597">Phosphoprotein</keyword>
<dbReference type="SUPFAM" id="SSF52172">
    <property type="entry name" value="CheY-like"/>
    <property type="match status" value="1"/>
</dbReference>
<dbReference type="CDD" id="cd00383">
    <property type="entry name" value="trans_reg_C"/>
    <property type="match status" value="1"/>
</dbReference>
<keyword evidence="3" id="KW-0804">Transcription</keyword>
<feature type="DNA-binding region" description="OmpR/PhoB-type" evidence="5">
    <location>
        <begin position="123"/>
        <end position="219"/>
    </location>
</feature>
<evidence type="ECO:0000313" key="8">
    <source>
        <dbReference type="EMBL" id="MFL9926081.1"/>
    </source>
</evidence>
<dbReference type="EMBL" id="JAQQFM010000007">
    <property type="protein sequence ID" value="MFL9926081.1"/>
    <property type="molecule type" value="Genomic_DNA"/>
</dbReference>
<dbReference type="InterPro" id="IPR001789">
    <property type="entry name" value="Sig_transdc_resp-reg_receiver"/>
</dbReference>